<organism evidence="2 3">
    <name type="scientific">Bacteroides fragilis str. 2-F-2 #4</name>
    <dbReference type="NCBI Taxonomy" id="1339280"/>
    <lineage>
        <taxon>Bacteria</taxon>
        <taxon>Pseudomonadati</taxon>
        <taxon>Bacteroidota</taxon>
        <taxon>Bacteroidia</taxon>
        <taxon>Bacteroidales</taxon>
        <taxon>Bacteroidaceae</taxon>
        <taxon>Bacteroides</taxon>
    </lineage>
</organism>
<keyword evidence="1" id="KW-0732">Signal</keyword>
<feature type="signal peptide" evidence="1">
    <location>
        <begin position="1"/>
        <end position="19"/>
    </location>
</feature>
<dbReference type="EMBL" id="JGDM01000047">
    <property type="protein sequence ID" value="EXZ44805.1"/>
    <property type="molecule type" value="Genomic_DNA"/>
</dbReference>
<dbReference type="AlphaFoldDB" id="A0A015YEA5"/>
<name>A0A015YEA5_BACFG</name>
<evidence type="ECO:0000256" key="1">
    <source>
        <dbReference type="SAM" id="SignalP"/>
    </source>
</evidence>
<proteinExistence type="predicted"/>
<comment type="caution">
    <text evidence="2">The sequence shown here is derived from an EMBL/GenBank/DDBJ whole genome shotgun (WGS) entry which is preliminary data.</text>
</comment>
<reference evidence="2 3" key="1">
    <citation type="submission" date="2014-02" db="EMBL/GenBank/DDBJ databases">
        <authorList>
            <person name="Sears C."/>
            <person name="Carroll K."/>
            <person name="Sack B.R."/>
            <person name="Qadri F."/>
            <person name="Myers L.L."/>
            <person name="Chung G.-T."/>
            <person name="Escheverria P."/>
            <person name="Fraser C.M."/>
            <person name="Sadzewicz L."/>
            <person name="Shefchek K.A."/>
            <person name="Tallon L."/>
            <person name="Das S.P."/>
            <person name="Daugherty S."/>
            <person name="Mongodin E.F."/>
        </authorList>
    </citation>
    <scope>NUCLEOTIDE SEQUENCE [LARGE SCALE GENOMIC DNA]</scope>
    <source>
        <strain evidence="2 3">2-F-2 #4</strain>
    </source>
</reference>
<evidence type="ECO:0000313" key="2">
    <source>
        <dbReference type="EMBL" id="EXZ44805.1"/>
    </source>
</evidence>
<protein>
    <submittedName>
        <fullName evidence="2">Uncharacterized protein</fullName>
    </submittedName>
</protein>
<sequence length="314" mass="33989">MKRISAILLFVFVCNIAFAQTGENKKSSFQVSFISPIGTNGRYSTEYTNDYSLNLLVGISKDERRFTLGGLSNIILSDAKGVQVAGLSNYVGNSGEGMQWAGLANINKERFNGLQVAGLVNTATNVRGVQIGGLVNVANDVKGVQFAGLVNIAKNSDVPIGLINIIKNGEMGIAVTYDGIGNTVASFRSGGKYTYGILGIGYNHNMKKNGLVAEAGLGAHIPVMKWFRINNELKVSSTGCDSNDPVYNAGYLLLPAFRIGRHFELFGGVSINYMETKSRNAENVFPDHSLWKGDNSKKFQQVYISYQVGAQFIL</sequence>
<dbReference type="PATRIC" id="fig|1339280.3.peg.1841"/>
<feature type="chain" id="PRO_5001482363" evidence="1">
    <location>
        <begin position="20"/>
        <end position="314"/>
    </location>
</feature>
<evidence type="ECO:0000313" key="3">
    <source>
        <dbReference type="Proteomes" id="UP000022272"/>
    </source>
</evidence>
<accession>A0A015YEA5</accession>
<gene>
    <name evidence="2" type="ORF">M076_1914</name>
</gene>
<dbReference type="Proteomes" id="UP000022272">
    <property type="component" value="Unassembled WGS sequence"/>
</dbReference>
<dbReference type="RefSeq" id="WP_005800360.1">
    <property type="nucleotide sequence ID" value="NZ_JGDM01000047.1"/>
</dbReference>